<evidence type="ECO:0000256" key="1">
    <source>
        <dbReference type="SAM" id="MobiDB-lite"/>
    </source>
</evidence>
<dbReference type="EMBL" id="KX196444">
    <property type="protein sequence ID" value="ART88926.1"/>
    <property type="molecule type" value="Genomic_DNA"/>
</dbReference>
<feature type="region of interest" description="Disordered" evidence="1">
    <location>
        <begin position="1"/>
        <end position="24"/>
    </location>
</feature>
<evidence type="ECO:0000313" key="2">
    <source>
        <dbReference type="EMBL" id="ART88926.1"/>
    </source>
</evidence>
<protein>
    <submittedName>
        <fullName evidence="2">Uncharacterized protein</fullName>
    </submittedName>
</protein>
<proteinExistence type="predicted"/>
<accession>A0A2Z2JTL1</accession>
<reference evidence="2" key="1">
    <citation type="journal article" date="2018" name="Vet. Microbiol.">
        <title>ICEAplChn1, a novel SXT/R391 integrative conjugative element (ICE), carrying multiple antibiotic resistance genes in Actinobacillus pleuropneumoniae.</title>
        <authorList>
            <person name="Xu J."/>
            <person name="Jia H."/>
            <person name="Cui G."/>
            <person name="Tong H."/>
            <person name="Wei J."/>
            <person name="Shao D."/>
            <person name="Liu K."/>
            <person name="Qiu Y."/>
            <person name="Li B."/>
            <person name="Ma Z."/>
        </authorList>
    </citation>
    <scope>NUCLEOTIDE SEQUENCE</scope>
    <source>
        <strain evidence="2">App6</strain>
    </source>
</reference>
<name>A0A2Z2JTL1_ACTPL</name>
<organism evidence="2">
    <name type="scientific">Actinobacillus pleuropneumoniae</name>
    <name type="common">Haemophilus pleuropneumoniae</name>
    <dbReference type="NCBI Taxonomy" id="715"/>
    <lineage>
        <taxon>Bacteria</taxon>
        <taxon>Pseudomonadati</taxon>
        <taxon>Pseudomonadota</taxon>
        <taxon>Gammaproteobacteria</taxon>
        <taxon>Pasteurellales</taxon>
        <taxon>Pasteurellaceae</taxon>
        <taxon>Actinobacillus</taxon>
    </lineage>
</organism>
<sequence>MGDGVRQLGEFGAGRRPDPEEPGCSIGTLNVHAIEEQHVKVNVEVQCTAEALDQGDGTGLGRLLLYGYYKLCI</sequence>
<dbReference type="AlphaFoldDB" id="A0A2Z2JTL1"/>